<proteinExistence type="predicted"/>
<comment type="caution">
    <text evidence="1">The sequence shown here is derived from an EMBL/GenBank/DDBJ whole genome shotgun (WGS) entry which is preliminary data.</text>
</comment>
<sequence>MNTRGKSDTLYPTSANFTLNLNDFLIFLSKCRIQESDLPNVAIIIISYKTRYNRVQIIMQTEHTKKHAENQRVFVQTALLSNKAV</sequence>
<dbReference type="EMBL" id="PXYY01000003">
    <property type="protein sequence ID" value="PSJ81377.1"/>
    <property type="molecule type" value="Genomic_DNA"/>
</dbReference>
<evidence type="ECO:0000313" key="2">
    <source>
        <dbReference type="Proteomes" id="UP000241868"/>
    </source>
</evidence>
<evidence type="ECO:0000313" key="1">
    <source>
        <dbReference type="EMBL" id="PSJ81377.1"/>
    </source>
</evidence>
<protein>
    <submittedName>
        <fullName evidence="1">Uncharacterized protein</fullName>
    </submittedName>
</protein>
<dbReference type="Proteomes" id="UP000241868">
    <property type="component" value="Unassembled WGS sequence"/>
</dbReference>
<dbReference type="AlphaFoldDB" id="A0A2P7U351"/>
<keyword evidence="2" id="KW-1185">Reference proteome</keyword>
<name>A0A2P7U351_9NEIS</name>
<accession>A0A2P7U351</accession>
<gene>
    <name evidence="1" type="ORF">C7N83_00935</name>
</gene>
<reference evidence="1 2" key="1">
    <citation type="submission" date="2018-03" db="EMBL/GenBank/DDBJ databases">
        <title>Neisseria weixii sp. nov., isolated from the intestinal contents of Tibetan Plateau pika (Ochotona curzoniae) in Yushu, Qinghai Province, China.</title>
        <authorList>
            <person name="Gui Z."/>
        </authorList>
    </citation>
    <scope>NUCLEOTIDE SEQUENCE [LARGE SCALE GENOMIC DNA]</scope>
    <source>
        <strain evidence="1 2">ATCC 51483</strain>
    </source>
</reference>
<organism evidence="1 2">
    <name type="scientific">Neisseria iguanae</name>
    <dbReference type="NCBI Taxonomy" id="90242"/>
    <lineage>
        <taxon>Bacteria</taxon>
        <taxon>Pseudomonadati</taxon>
        <taxon>Pseudomonadota</taxon>
        <taxon>Betaproteobacteria</taxon>
        <taxon>Neisseriales</taxon>
        <taxon>Neisseriaceae</taxon>
        <taxon>Neisseria</taxon>
    </lineage>
</organism>